<gene>
    <name evidence="2" type="ORF">IAB44_11940</name>
</gene>
<proteinExistence type="predicted"/>
<reference evidence="2" key="1">
    <citation type="submission" date="2020-10" db="EMBL/GenBank/DDBJ databases">
        <authorList>
            <person name="Gilroy R."/>
        </authorList>
    </citation>
    <scope>NUCLEOTIDE SEQUENCE</scope>
    <source>
        <strain evidence="2">CHK190-19873</strain>
    </source>
</reference>
<accession>A0A9D1JKG8</accession>
<sequence>MMFLYEKSRGTIINADCIKDIFPGRDTRTISLGLKDGMILKLKEYKTADEVMEAISMIAKQIATSKRNIVIVPTEEEVQTSMRSRPLSSVHHATGKKQKGHGGS</sequence>
<organism evidence="2 3">
    <name type="scientific">Candidatus Limivivens intestinipullorum</name>
    <dbReference type="NCBI Taxonomy" id="2840858"/>
    <lineage>
        <taxon>Bacteria</taxon>
        <taxon>Bacillati</taxon>
        <taxon>Bacillota</taxon>
        <taxon>Clostridia</taxon>
        <taxon>Lachnospirales</taxon>
        <taxon>Lachnospiraceae</taxon>
        <taxon>Lachnospiraceae incertae sedis</taxon>
        <taxon>Candidatus Limivivens</taxon>
    </lineage>
</organism>
<reference evidence="2" key="2">
    <citation type="journal article" date="2021" name="PeerJ">
        <title>Extensive microbial diversity within the chicken gut microbiome revealed by metagenomics and culture.</title>
        <authorList>
            <person name="Gilroy R."/>
            <person name="Ravi A."/>
            <person name="Getino M."/>
            <person name="Pursley I."/>
            <person name="Horton D.L."/>
            <person name="Alikhan N.F."/>
            <person name="Baker D."/>
            <person name="Gharbi K."/>
            <person name="Hall N."/>
            <person name="Watson M."/>
            <person name="Adriaenssens E.M."/>
            <person name="Foster-Nyarko E."/>
            <person name="Jarju S."/>
            <person name="Secka A."/>
            <person name="Antonio M."/>
            <person name="Oren A."/>
            <person name="Chaudhuri R.R."/>
            <person name="La Ragione R."/>
            <person name="Hildebrand F."/>
            <person name="Pallen M.J."/>
        </authorList>
    </citation>
    <scope>NUCLEOTIDE SEQUENCE</scope>
    <source>
        <strain evidence="2">CHK190-19873</strain>
    </source>
</reference>
<name>A0A9D1JKG8_9FIRM</name>
<evidence type="ECO:0000256" key="1">
    <source>
        <dbReference type="SAM" id="MobiDB-lite"/>
    </source>
</evidence>
<dbReference type="AlphaFoldDB" id="A0A9D1JKG8"/>
<comment type="caution">
    <text evidence="2">The sequence shown here is derived from an EMBL/GenBank/DDBJ whole genome shotgun (WGS) entry which is preliminary data.</text>
</comment>
<evidence type="ECO:0000313" key="2">
    <source>
        <dbReference type="EMBL" id="HIS32236.1"/>
    </source>
</evidence>
<dbReference type="Proteomes" id="UP000823935">
    <property type="component" value="Unassembled WGS sequence"/>
</dbReference>
<dbReference type="EMBL" id="DVIQ01000073">
    <property type="protein sequence ID" value="HIS32236.1"/>
    <property type="molecule type" value="Genomic_DNA"/>
</dbReference>
<feature type="region of interest" description="Disordered" evidence="1">
    <location>
        <begin position="76"/>
        <end position="104"/>
    </location>
</feature>
<feature type="compositionally biased region" description="Basic residues" evidence="1">
    <location>
        <begin position="93"/>
        <end position="104"/>
    </location>
</feature>
<evidence type="ECO:0000313" key="3">
    <source>
        <dbReference type="Proteomes" id="UP000823935"/>
    </source>
</evidence>
<protein>
    <submittedName>
        <fullName evidence="2">Uncharacterized protein</fullName>
    </submittedName>
</protein>